<feature type="domain" description="HAMP" evidence="5">
    <location>
        <begin position="214"/>
        <end position="266"/>
    </location>
</feature>
<dbReference type="AlphaFoldDB" id="E6QKU0"/>
<comment type="similarity">
    <text evidence="2">Belongs to the methyl-accepting chemotaxis (MCP) protein family.</text>
</comment>
<dbReference type="PROSITE" id="PS50111">
    <property type="entry name" value="CHEMOTAXIS_TRANSDUC_2"/>
    <property type="match status" value="1"/>
</dbReference>
<dbReference type="GO" id="GO:0007165">
    <property type="term" value="P:signal transduction"/>
    <property type="evidence" value="ECO:0007669"/>
    <property type="project" value="UniProtKB-KW"/>
</dbReference>
<keyword evidence="3" id="KW-0472">Membrane</keyword>
<dbReference type="SMART" id="SM00304">
    <property type="entry name" value="HAMP"/>
    <property type="match status" value="1"/>
</dbReference>
<feature type="domain" description="Methyl-accepting transducer" evidence="4">
    <location>
        <begin position="271"/>
        <end position="507"/>
    </location>
</feature>
<proteinExistence type="inferred from homology"/>
<organism evidence="6">
    <name type="scientific">mine drainage metagenome</name>
    <dbReference type="NCBI Taxonomy" id="410659"/>
    <lineage>
        <taxon>unclassified sequences</taxon>
        <taxon>metagenomes</taxon>
        <taxon>ecological metagenomes</taxon>
    </lineage>
</organism>
<dbReference type="Pfam" id="PF00672">
    <property type="entry name" value="HAMP"/>
    <property type="match status" value="1"/>
</dbReference>
<gene>
    <name evidence="6" type="ORF">CARN6_1262</name>
</gene>
<keyword evidence="3" id="KW-0812">Transmembrane</keyword>
<evidence type="ECO:0000256" key="1">
    <source>
        <dbReference type="ARBA" id="ARBA00023224"/>
    </source>
</evidence>
<reference evidence="6" key="1">
    <citation type="submission" date="2009-10" db="EMBL/GenBank/DDBJ databases">
        <title>Diversity of trophic interactions inside an arsenic-rich microbial ecosystem.</title>
        <authorList>
            <person name="Bertin P.N."/>
            <person name="Heinrich-Salmeron A."/>
            <person name="Pelletier E."/>
            <person name="Goulhen-Chollet F."/>
            <person name="Arsene-Ploetze F."/>
            <person name="Gallien S."/>
            <person name="Calteau A."/>
            <person name="Vallenet D."/>
            <person name="Casiot C."/>
            <person name="Chane-Woon-Ming B."/>
            <person name="Giloteaux L."/>
            <person name="Barakat M."/>
            <person name="Bonnefoy V."/>
            <person name="Bruneel O."/>
            <person name="Chandler M."/>
            <person name="Cleiss J."/>
            <person name="Duran R."/>
            <person name="Elbaz-Poulichet F."/>
            <person name="Fonknechten N."/>
            <person name="Lauga B."/>
            <person name="Mornico D."/>
            <person name="Ortet P."/>
            <person name="Schaeffer C."/>
            <person name="Siguier P."/>
            <person name="Alexander Thil Smith A."/>
            <person name="Van Dorsselaer A."/>
            <person name="Weissenbach J."/>
            <person name="Medigue C."/>
            <person name="Le Paslier D."/>
        </authorList>
    </citation>
    <scope>NUCLEOTIDE SEQUENCE</scope>
</reference>
<dbReference type="InterPro" id="IPR003660">
    <property type="entry name" value="HAMP_dom"/>
</dbReference>
<keyword evidence="3" id="KW-1133">Transmembrane helix</keyword>
<evidence type="ECO:0000259" key="5">
    <source>
        <dbReference type="PROSITE" id="PS50885"/>
    </source>
</evidence>
<dbReference type="Pfam" id="PF00015">
    <property type="entry name" value="MCPsignal"/>
    <property type="match status" value="1"/>
</dbReference>
<dbReference type="CDD" id="cd11386">
    <property type="entry name" value="MCP_signal"/>
    <property type="match status" value="1"/>
</dbReference>
<comment type="caution">
    <text evidence="6">The sequence shown here is derived from an EMBL/GenBank/DDBJ whole genome shotgun (WGS) entry which is preliminary data.</text>
</comment>
<evidence type="ECO:0000259" key="4">
    <source>
        <dbReference type="PROSITE" id="PS50111"/>
    </source>
</evidence>
<dbReference type="InterPro" id="IPR024478">
    <property type="entry name" value="HlyB_4HB_MCP"/>
</dbReference>
<feature type="transmembrane region" description="Helical" evidence="3">
    <location>
        <begin position="193"/>
        <end position="212"/>
    </location>
</feature>
<keyword evidence="1" id="KW-0807">Transducer</keyword>
<evidence type="ECO:0000256" key="2">
    <source>
        <dbReference type="ARBA" id="ARBA00029447"/>
    </source>
</evidence>
<dbReference type="PROSITE" id="PS50885">
    <property type="entry name" value="HAMP"/>
    <property type="match status" value="1"/>
</dbReference>
<sequence>MSLLRNLSVSRKFTLAFGLVCVLCTMLGALTILAFHSVTTKAADVRNNALPSIAALGAVEASFNATRQYALALLLCPAPECKAVKLQALTKAMADYNQAVNAYAPMVHYPGEQEIYQDFKKAAEQSNAISLKMIADVDSNNLSDAMDLIMADGTVRTYESAVNGITRDRELNTRFGTASATEAVQTASRSTGITIAVSAIVLLLCVATGLMLTRLIAPPLAAVTQALEQLAEKDLTASVDEVGTDEVGRLSAALNRSVSSMRSVIESVAHGVSTLSSAAEELSVRSTETSGNTHAQSDKTNQIAAAAQEMTATIGEISQNAEAAARASRQSAEKANEGGVVMQSAAETMQRISSASTSVSGKMTELATRSVEIGKVVTVIQDISEQTNLLALNAAIEAARAGEHGRGFAVVAGEVRRLAERTRSATQEISATIESIQEETRQTLDLMHGSQVAVENGIDETSRARNSLEAIIASAREVEHMIHLIATAATEQTGAAGEISESASQISQLATENSHASEETAEGCKQLTVLANDLDGVIRQFRLEEEKQPGGRWKGSTKSVAGATAYRAV</sequence>
<dbReference type="PANTHER" id="PTHR32089:SF112">
    <property type="entry name" value="LYSOZYME-LIKE PROTEIN-RELATED"/>
    <property type="match status" value="1"/>
</dbReference>
<dbReference type="GO" id="GO:0016020">
    <property type="term" value="C:membrane"/>
    <property type="evidence" value="ECO:0007669"/>
    <property type="project" value="InterPro"/>
</dbReference>
<dbReference type="InterPro" id="IPR004089">
    <property type="entry name" value="MCPsignal_dom"/>
</dbReference>
<evidence type="ECO:0000256" key="3">
    <source>
        <dbReference type="SAM" id="Phobius"/>
    </source>
</evidence>
<name>E6QKU0_9ZZZZ</name>
<dbReference type="EMBL" id="CABQ01000153">
    <property type="protein sequence ID" value="CBI07860.1"/>
    <property type="molecule type" value="Genomic_DNA"/>
</dbReference>
<evidence type="ECO:0000313" key="6">
    <source>
        <dbReference type="EMBL" id="CBI07860.1"/>
    </source>
</evidence>
<dbReference type="CDD" id="cd06225">
    <property type="entry name" value="HAMP"/>
    <property type="match status" value="1"/>
</dbReference>
<protein>
    <submittedName>
        <fullName evidence="6">Putative bacterial chemotaxis sensory transducer</fullName>
    </submittedName>
</protein>
<dbReference type="SMART" id="SM00283">
    <property type="entry name" value="MA"/>
    <property type="match status" value="1"/>
</dbReference>
<accession>E6QKU0</accession>
<dbReference type="SUPFAM" id="SSF58104">
    <property type="entry name" value="Methyl-accepting chemotaxis protein (MCP) signaling domain"/>
    <property type="match status" value="1"/>
</dbReference>
<dbReference type="Gene3D" id="1.10.287.950">
    <property type="entry name" value="Methyl-accepting chemotaxis protein"/>
    <property type="match status" value="1"/>
</dbReference>
<dbReference type="FunFam" id="1.10.287.950:FF:000001">
    <property type="entry name" value="Methyl-accepting chemotaxis sensory transducer"/>
    <property type="match status" value="1"/>
</dbReference>
<dbReference type="Pfam" id="PF12729">
    <property type="entry name" value="4HB_MCP_1"/>
    <property type="match status" value="1"/>
</dbReference>
<dbReference type="PANTHER" id="PTHR32089">
    <property type="entry name" value="METHYL-ACCEPTING CHEMOTAXIS PROTEIN MCPB"/>
    <property type="match status" value="1"/>
</dbReference>